<protein>
    <submittedName>
        <fullName evidence="1">Uncharacterized protein</fullName>
    </submittedName>
</protein>
<comment type="caution">
    <text evidence="1">The sequence shown here is derived from an EMBL/GenBank/DDBJ whole genome shotgun (WGS) entry which is preliminary data.</text>
</comment>
<proteinExistence type="predicted"/>
<evidence type="ECO:0000313" key="1">
    <source>
        <dbReference type="EMBL" id="GFB21400.1"/>
    </source>
</evidence>
<accession>A0A699L6P6</accession>
<organism evidence="1">
    <name type="scientific">Tanacetum cinerariifolium</name>
    <name type="common">Dalmatian daisy</name>
    <name type="synonym">Chrysanthemum cinerariifolium</name>
    <dbReference type="NCBI Taxonomy" id="118510"/>
    <lineage>
        <taxon>Eukaryota</taxon>
        <taxon>Viridiplantae</taxon>
        <taxon>Streptophyta</taxon>
        <taxon>Embryophyta</taxon>
        <taxon>Tracheophyta</taxon>
        <taxon>Spermatophyta</taxon>
        <taxon>Magnoliopsida</taxon>
        <taxon>eudicotyledons</taxon>
        <taxon>Gunneridae</taxon>
        <taxon>Pentapetalae</taxon>
        <taxon>asterids</taxon>
        <taxon>campanulids</taxon>
        <taxon>Asterales</taxon>
        <taxon>Asteraceae</taxon>
        <taxon>Asteroideae</taxon>
        <taxon>Anthemideae</taxon>
        <taxon>Anthemidinae</taxon>
        <taxon>Tanacetum</taxon>
    </lineage>
</organism>
<sequence>MDDVSNQERMIADIDAEADVVLEEAKDVADDAKDDQDADVQVNADIQRRTAYSQVEIYKIDLDHANKVLSITTITAADVSILSATTAAAPALIVAPISERYFDSNVAFLQKTKEQIDEEESRALKRINETPAEKVTKRQKLDKEVEELKRHFQIVPNDKDDVYTEATLLLARIQEKHAKCLMLLVKDLMLSSQDDAID</sequence>
<dbReference type="EMBL" id="BKCJ010577061">
    <property type="protein sequence ID" value="GFB21400.1"/>
    <property type="molecule type" value="Genomic_DNA"/>
</dbReference>
<gene>
    <name evidence="1" type="ORF">Tci_693371</name>
</gene>
<name>A0A699L6P6_TANCI</name>
<dbReference type="AlphaFoldDB" id="A0A699L6P6"/>
<reference evidence="1" key="1">
    <citation type="journal article" date="2019" name="Sci. Rep.">
        <title>Draft genome of Tanacetum cinerariifolium, the natural source of mosquito coil.</title>
        <authorList>
            <person name="Yamashiro T."/>
            <person name="Shiraishi A."/>
            <person name="Satake H."/>
            <person name="Nakayama K."/>
        </authorList>
    </citation>
    <scope>NUCLEOTIDE SEQUENCE</scope>
</reference>